<dbReference type="InterPro" id="IPR042070">
    <property type="entry name" value="PucR_C-HTH_sf"/>
</dbReference>
<name>A0ABT2WJE5_9BACI</name>
<dbReference type="Pfam" id="PF07905">
    <property type="entry name" value="PucR"/>
    <property type="match status" value="1"/>
</dbReference>
<dbReference type="InterPro" id="IPR025736">
    <property type="entry name" value="PucR_C-HTH_dom"/>
</dbReference>
<dbReference type="Gene3D" id="1.10.10.2840">
    <property type="entry name" value="PucR C-terminal helix-turn-helix domain"/>
    <property type="match status" value="1"/>
</dbReference>
<organism evidence="3 4">
    <name type="scientific">Pallidibacillus thermolactis</name>
    <dbReference type="NCBI Taxonomy" id="251051"/>
    <lineage>
        <taxon>Bacteria</taxon>
        <taxon>Bacillati</taxon>
        <taxon>Bacillota</taxon>
        <taxon>Bacilli</taxon>
        <taxon>Bacillales</taxon>
        <taxon>Bacillaceae</taxon>
        <taxon>Pallidibacillus</taxon>
    </lineage>
</organism>
<dbReference type="Proteomes" id="UP001208656">
    <property type="component" value="Unassembled WGS sequence"/>
</dbReference>
<dbReference type="EMBL" id="JAOUSE010000081">
    <property type="protein sequence ID" value="MCU9595822.1"/>
    <property type="molecule type" value="Genomic_DNA"/>
</dbReference>
<dbReference type="RefSeq" id="WP_263062384.1">
    <property type="nucleotide sequence ID" value="NZ_JAOUSE010000081.1"/>
</dbReference>
<dbReference type="Pfam" id="PF13556">
    <property type="entry name" value="HTH_30"/>
    <property type="match status" value="1"/>
</dbReference>
<dbReference type="InterPro" id="IPR012914">
    <property type="entry name" value="PucR_dom"/>
</dbReference>
<dbReference type="PANTHER" id="PTHR33744">
    <property type="entry name" value="CARBOHYDRATE DIACID REGULATOR"/>
    <property type="match status" value="1"/>
</dbReference>
<comment type="caution">
    <text evidence="3">The sequence shown here is derived from an EMBL/GenBank/DDBJ whole genome shotgun (WGS) entry which is preliminary data.</text>
</comment>
<protein>
    <submittedName>
        <fullName evidence="3">PucR family transcriptional regulator</fullName>
    </submittedName>
</protein>
<sequence length="546" mass="63407">MGKLKITIADILRRDLFQNAKLIAGEGGKNRKVKWTHILEMENFDSFINGGELILTTGSNLQFDSSAGIDQLKKLIKYEVAGICIELGTHIKTIDPSIIEYANQHQFPIIVFTCIVKFVDITQDLHSIIVNSHHEKLHHLHNLSNEFNQLSLASNGILKIIKKLYDYFGKTIFLITDEEKIYYYPIKCKDIAASTLSKSNDDNQQNSYNHLFINGEVYTIFPIKGLGYSWANLYIQESIENIDDFSFSIIDRATLAIAQILLRNRTIEERKQNQEEILVQQLLQGKEYDTSTALKILPTPAENLYYRLIVIENNLKPKNLKDNEWEEIKLQQSIILRSIFRKHSFFPSISVTKRKIAIIASFYKTSYGNKSDVNLFQKIIKDIKNINEEDIFNGKNLYISVSSLQKDYSQVTNCYVEANEVLRLQRQGILDVVFFDDIGIYRLLTKLNPKDLENYCLHYLEPLLQHDDLLLTLTVYLETMGSKKETSDRLSIVRQTLYHRLDKIEELLGHDFMEPIKRQAIEMAIHAYKLLNKNQKEKSFIEKYNK</sequence>
<proteinExistence type="predicted"/>
<evidence type="ECO:0000313" key="3">
    <source>
        <dbReference type="EMBL" id="MCU9595822.1"/>
    </source>
</evidence>
<accession>A0ABT2WJE5</accession>
<evidence type="ECO:0000313" key="4">
    <source>
        <dbReference type="Proteomes" id="UP001208656"/>
    </source>
</evidence>
<gene>
    <name evidence="3" type="ORF">OEV82_15545</name>
</gene>
<feature type="domain" description="PucR C-terminal helix-turn-helix" evidence="2">
    <location>
        <begin position="469"/>
        <end position="527"/>
    </location>
</feature>
<evidence type="ECO:0000259" key="2">
    <source>
        <dbReference type="Pfam" id="PF13556"/>
    </source>
</evidence>
<feature type="domain" description="Purine catabolism PurC-like" evidence="1">
    <location>
        <begin position="10"/>
        <end position="129"/>
    </location>
</feature>
<dbReference type="PANTHER" id="PTHR33744:SF1">
    <property type="entry name" value="DNA-BINDING TRANSCRIPTIONAL ACTIVATOR ADER"/>
    <property type="match status" value="1"/>
</dbReference>
<dbReference type="InterPro" id="IPR051448">
    <property type="entry name" value="CdaR-like_regulators"/>
</dbReference>
<evidence type="ECO:0000259" key="1">
    <source>
        <dbReference type="Pfam" id="PF07905"/>
    </source>
</evidence>
<keyword evidence="4" id="KW-1185">Reference proteome</keyword>
<reference evidence="3 4" key="1">
    <citation type="submission" date="2022-10" db="EMBL/GenBank/DDBJ databases">
        <title>Description of Fervidibacillus gen. nov. in the family Fervidibacillaceae fam. nov. with two species, Fervidibacillus albus sp. nov., and Fervidibacillus halotolerans sp. nov., isolated from tidal flat sediments.</title>
        <authorList>
            <person name="Kwon K.K."/>
            <person name="Yang S.-H."/>
        </authorList>
    </citation>
    <scope>NUCLEOTIDE SEQUENCE [LARGE SCALE GENOMIC DNA]</scope>
    <source>
        <strain evidence="3 4">DSM 23332</strain>
    </source>
</reference>